<evidence type="ECO:0000259" key="2">
    <source>
        <dbReference type="Pfam" id="PF20155"/>
    </source>
</evidence>
<evidence type="ECO:0000256" key="1">
    <source>
        <dbReference type="SAM" id="MobiDB-lite"/>
    </source>
</evidence>
<name>A0ABY7TGF3_9SPHN</name>
<sequence length="513" mass="55512">MRRASRGVEAVTRSTRSLVVSAGRAGVAMDRMATRGVGALARLDRRFELTRRTARRTGEFIGSTIRGGALALGGAAITGLWATITTGARFEGFRSQMEGIEGSSGKAERSLKWIADFAKTTPYQLEDVVAAFIKSRNLGIDPMDGSLRSLGDAAGALGKSLDDAVEMMADAQTGEFERLKEFGIVGSQKGATATFRYMTKAGKTASVSVAKDAKKIQAALLTIFDAKFAGGMDRQSRTVAGKWSNLMDFLGGVARRVWDGGFGKMLDRNLAKLLAWTEKAERDGSLDKWATKVGDGLARAGDAIARTDWKAVGDDINYLAGTVRDLAGGLADLVPILRELDRWREKFGRFQAAADGVAAKVWGAADAADRYFPDQWGKYLFNGQDGKPLRYPSAPKPRWSIRSPRTEQERAPGWSLMQGRAPLVRPVRPPQLAPSWQRIMANPRRLSTSPAAPRLGPPLRRATPARPQAPVKVGGKLDIHITTDRGTQARTTKLSSVNRDVPIDVSRGFVPVA</sequence>
<dbReference type="RefSeq" id="WP_273685999.1">
    <property type="nucleotide sequence ID" value="NZ_CP117411.1"/>
</dbReference>
<protein>
    <submittedName>
        <fullName evidence="3">Tape measure protein</fullName>
    </submittedName>
</protein>
<feature type="compositionally biased region" description="Low complexity" evidence="1">
    <location>
        <begin position="450"/>
        <end position="470"/>
    </location>
</feature>
<evidence type="ECO:0000313" key="3">
    <source>
        <dbReference type="EMBL" id="WCT72051.1"/>
    </source>
</evidence>
<feature type="domain" description="Tape measure protein N-terminal" evidence="2">
    <location>
        <begin position="84"/>
        <end position="248"/>
    </location>
</feature>
<dbReference type="EMBL" id="CP117411">
    <property type="protein sequence ID" value="WCT72051.1"/>
    <property type="molecule type" value="Genomic_DNA"/>
</dbReference>
<feature type="region of interest" description="Disordered" evidence="1">
    <location>
        <begin position="446"/>
        <end position="471"/>
    </location>
</feature>
<keyword evidence="4" id="KW-1185">Reference proteome</keyword>
<dbReference type="PANTHER" id="PTHR38812:SF2">
    <property type="entry name" value="MU-LIKE PROPHAGE FLUMU PROTEIN GP42"/>
    <property type="match status" value="1"/>
</dbReference>
<gene>
    <name evidence="3" type="ORF">PQ455_10365</name>
</gene>
<dbReference type="Proteomes" id="UP001220395">
    <property type="component" value="Chromosome"/>
</dbReference>
<evidence type="ECO:0000313" key="4">
    <source>
        <dbReference type="Proteomes" id="UP001220395"/>
    </source>
</evidence>
<proteinExistence type="predicted"/>
<reference evidence="3 4" key="1">
    <citation type="submission" date="2023-02" db="EMBL/GenBank/DDBJ databases">
        <title>Genome sequence of Sphingomonas naphthae.</title>
        <authorList>
            <person name="Kim S."/>
            <person name="Heo J."/>
            <person name="Kwon S.-W."/>
        </authorList>
    </citation>
    <scope>NUCLEOTIDE SEQUENCE [LARGE SCALE GENOMIC DNA]</scope>
    <source>
        <strain evidence="3 4">KACC 18716</strain>
    </source>
</reference>
<dbReference type="InterPro" id="IPR053058">
    <property type="entry name" value="Mulikevirus_tape_measure"/>
</dbReference>
<organism evidence="3 4">
    <name type="scientific">Sphingomonas naphthae</name>
    <dbReference type="NCBI Taxonomy" id="1813468"/>
    <lineage>
        <taxon>Bacteria</taxon>
        <taxon>Pseudomonadati</taxon>
        <taxon>Pseudomonadota</taxon>
        <taxon>Alphaproteobacteria</taxon>
        <taxon>Sphingomonadales</taxon>
        <taxon>Sphingomonadaceae</taxon>
        <taxon>Sphingomonas</taxon>
    </lineage>
</organism>
<dbReference type="InterPro" id="IPR013491">
    <property type="entry name" value="Tape_meas_N"/>
</dbReference>
<dbReference type="Pfam" id="PF20155">
    <property type="entry name" value="TMP_3"/>
    <property type="match status" value="1"/>
</dbReference>
<feature type="region of interest" description="Disordered" evidence="1">
    <location>
        <begin position="391"/>
        <end position="411"/>
    </location>
</feature>
<accession>A0ABY7TGF3</accession>
<dbReference type="PANTHER" id="PTHR38812">
    <property type="entry name" value="MU-LIKE PROPHAGE FLUMU PROTEIN GP42"/>
    <property type="match status" value="1"/>
</dbReference>